<dbReference type="KEGG" id="aori:SD37_22740"/>
<feature type="domain" description="Aminoglycoside phosphotransferase" evidence="1">
    <location>
        <begin position="41"/>
        <end position="243"/>
    </location>
</feature>
<keyword evidence="2" id="KW-0808">Transferase</keyword>
<dbReference type="SUPFAM" id="SSF56112">
    <property type="entry name" value="Protein kinase-like (PK-like)"/>
    <property type="match status" value="1"/>
</dbReference>
<evidence type="ECO:0000313" key="2">
    <source>
        <dbReference type="EMBL" id="ANN21954.1"/>
    </source>
</evidence>
<dbReference type="Gene3D" id="3.90.1200.10">
    <property type="match status" value="1"/>
</dbReference>
<organism evidence="2 3">
    <name type="scientific">Amycolatopsis orientalis</name>
    <name type="common">Nocardia orientalis</name>
    <dbReference type="NCBI Taxonomy" id="31958"/>
    <lineage>
        <taxon>Bacteria</taxon>
        <taxon>Bacillati</taxon>
        <taxon>Actinomycetota</taxon>
        <taxon>Actinomycetes</taxon>
        <taxon>Pseudonocardiales</taxon>
        <taxon>Pseudonocardiaceae</taxon>
        <taxon>Amycolatopsis</taxon>
    </lineage>
</organism>
<dbReference type="eggNOG" id="COG3570">
    <property type="taxonomic scope" value="Bacteria"/>
</dbReference>
<name>A0A193CBX3_AMYOR</name>
<dbReference type="AlphaFoldDB" id="A0A193CBX3"/>
<gene>
    <name evidence="2" type="ORF">SD37_22740</name>
</gene>
<dbReference type="EMBL" id="CP016174">
    <property type="protein sequence ID" value="ANN21954.1"/>
    <property type="molecule type" value="Genomic_DNA"/>
</dbReference>
<reference evidence="2 3" key="1">
    <citation type="journal article" date="2015" name="Genome Announc.">
        <title>Draft Genome Sequence of Norvancomycin-Producing Strain Amycolatopsis orientalis CPCC200066.</title>
        <authorList>
            <person name="Lei X."/>
            <person name="Yuan F."/>
            <person name="Shi Y."/>
            <person name="Li X."/>
            <person name="Wang L."/>
            <person name="Hong B."/>
        </authorList>
    </citation>
    <scope>NUCLEOTIDE SEQUENCE [LARGE SCALE GENOMIC DNA]</scope>
    <source>
        <strain evidence="2 3">B-37</strain>
    </source>
</reference>
<keyword evidence="3" id="KW-1185">Reference proteome</keyword>
<evidence type="ECO:0000313" key="3">
    <source>
        <dbReference type="Proteomes" id="UP000093695"/>
    </source>
</evidence>
<dbReference type="GO" id="GO:0016740">
    <property type="term" value="F:transferase activity"/>
    <property type="evidence" value="ECO:0007669"/>
    <property type="project" value="UniProtKB-KW"/>
</dbReference>
<dbReference type="Pfam" id="PF01636">
    <property type="entry name" value="APH"/>
    <property type="match status" value="1"/>
</dbReference>
<dbReference type="InterPro" id="IPR011009">
    <property type="entry name" value="Kinase-like_dom_sf"/>
</dbReference>
<sequence>MDDVRARLVGRFGPDAEAWLAEVPALAASLASRWGFALGELFESGASSVVLRCRWPDGTPAVLKLSPDKTLLAGQVEMLRVFTESGRVPALLAADAEAGAMVLEEILPGTVAEDLPRASLPGQWGELLAALHSVPVPPRWRSDLRGRFEESFTRIGRRLSEPAIAARIDEGTWQRAIRRCETLLDTQSTKVLLHGDLHPGNVLDGGPSRGLVAIDPKACVGDPCFDAVDYVVGGAGHEGVEARCQVVAAACGLDGDRLFAWSRVIAPMFVIAHLTYGGPEGALDELLALARPDRSAIRPNG</sequence>
<dbReference type="InterPro" id="IPR002575">
    <property type="entry name" value="Aminoglycoside_PTrfase"/>
</dbReference>
<dbReference type="Proteomes" id="UP000093695">
    <property type="component" value="Chromosome"/>
</dbReference>
<dbReference type="STRING" id="31958.SD37_22740"/>
<accession>A0A193CBX3</accession>
<protein>
    <submittedName>
        <fullName evidence="2">Aminoglycoside phosphotransferase</fullName>
    </submittedName>
</protein>
<evidence type="ECO:0000259" key="1">
    <source>
        <dbReference type="Pfam" id="PF01636"/>
    </source>
</evidence>
<proteinExistence type="predicted"/>